<gene>
    <name evidence="1" type="ORF">SALLE_v1c09170</name>
</gene>
<dbReference type="EMBL" id="CP031376">
    <property type="protein sequence ID" value="AXK51587.1"/>
    <property type="molecule type" value="Genomic_DNA"/>
</dbReference>
<evidence type="ECO:0000313" key="1">
    <source>
        <dbReference type="EMBL" id="AXK51587.1"/>
    </source>
</evidence>
<name>A0A345Z4Q8_9MOLU</name>
<sequence length="68" mass="7760">MKKYGIENLRNAGIKDWIKNSKLINYTGVENLSINLDLDLLIEKVTAMGEENLKDPKIKEIINILSTE</sequence>
<organism evidence="1 2">
    <name type="scientific">Spiroplasma alleghenense</name>
    <dbReference type="NCBI Taxonomy" id="216931"/>
    <lineage>
        <taxon>Bacteria</taxon>
        <taxon>Bacillati</taxon>
        <taxon>Mycoplasmatota</taxon>
        <taxon>Mollicutes</taxon>
        <taxon>Entomoplasmatales</taxon>
        <taxon>Spiroplasmataceae</taxon>
        <taxon>Spiroplasma</taxon>
    </lineage>
</organism>
<dbReference type="KEGG" id="salx:SALLE_v1c09170"/>
<evidence type="ECO:0000313" key="2">
    <source>
        <dbReference type="Proteomes" id="UP000254792"/>
    </source>
</evidence>
<dbReference type="Proteomes" id="UP000254792">
    <property type="component" value="Chromosome"/>
</dbReference>
<accession>A0A345Z4Q8</accession>
<reference evidence="1 2" key="1">
    <citation type="submission" date="2018-07" db="EMBL/GenBank/DDBJ databases">
        <title>Complete genome sequence of Spiroplasma alleghenense PLHS-1 (ATCC 51752).</title>
        <authorList>
            <person name="Chou L."/>
            <person name="Lee T.-Y."/>
            <person name="Tsai Y.-M."/>
            <person name="Kuo C.-H."/>
        </authorList>
    </citation>
    <scope>NUCLEOTIDE SEQUENCE [LARGE SCALE GENOMIC DNA]</scope>
    <source>
        <strain evidence="1 2">PLHS-1</strain>
    </source>
</reference>
<dbReference type="AlphaFoldDB" id="A0A345Z4Q8"/>
<protein>
    <submittedName>
        <fullName evidence="1">Uncharacterized protein</fullName>
    </submittedName>
</protein>
<keyword evidence="2" id="KW-1185">Reference proteome</keyword>
<proteinExistence type="predicted"/>
<dbReference type="RefSeq" id="WP_115558481.1">
    <property type="nucleotide sequence ID" value="NZ_CP031376.1"/>
</dbReference>